<dbReference type="Proteomes" id="UP000601435">
    <property type="component" value="Unassembled WGS sequence"/>
</dbReference>
<keyword evidence="2" id="KW-1185">Reference proteome</keyword>
<name>A0A812N0X4_9DINO</name>
<accession>A0A812N0X4</accession>
<dbReference type="EMBL" id="CAJNJA010011854">
    <property type="protein sequence ID" value="CAE7281618.1"/>
    <property type="molecule type" value="Genomic_DNA"/>
</dbReference>
<protein>
    <recommendedName>
        <fullName evidence="3">Protein of centriole 5</fullName>
    </recommendedName>
</protein>
<dbReference type="OrthoDB" id="432618at2759"/>
<comment type="caution">
    <text evidence="1">The sequence shown here is derived from an EMBL/GenBank/DDBJ whole genome shotgun (WGS) entry which is preliminary data.</text>
</comment>
<gene>
    <name evidence="1" type="ORF">SNEC2469_LOCUS6863</name>
</gene>
<reference evidence="1" key="1">
    <citation type="submission" date="2021-02" db="EMBL/GenBank/DDBJ databases">
        <authorList>
            <person name="Dougan E. K."/>
            <person name="Rhodes N."/>
            <person name="Thang M."/>
            <person name="Chan C."/>
        </authorList>
    </citation>
    <scope>NUCLEOTIDE SEQUENCE</scope>
</reference>
<proteinExistence type="predicted"/>
<organism evidence="1 2">
    <name type="scientific">Symbiodinium necroappetens</name>
    <dbReference type="NCBI Taxonomy" id="1628268"/>
    <lineage>
        <taxon>Eukaryota</taxon>
        <taxon>Sar</taxon>
        <taxon>Alveolata</taxon>
        <taxon>Dinophyceae</taxon>
        <taxon>Suessiales</taxon>
        <taxon>Symbiodiniaceae</taxon>
        <taxon>Symbiodinium</taxon>
    </lineage>
</organism>
<evidence type="ECO:0008006" key="3">
    <source>
        <dbReference type="Google" id="ProtNLM"/>
    </source>
</evidence>
<sequence length="236" mass="26528">METRLDRLMRAAEIADAAQQQLLVVEAQLAGLGGQQKGKVKKVLGHFACASSRSLACAVLAAWRGSLEQTKADKALRDMYEEQIADAERHLLRMKASCKALAKDNVDHMAKAREQVLLQQWLLLWQREVGAVKCDRMAQEQVQQVLGRVYATAKKQASHTTRVMTRQAREQQAALLGETWALWLCFVSDCRKETGGEWGSAALSCWAYLYRVHEDPWSCRRGTEALRRAWAPLGFG</sequence>
<dbReference type="AlphaFoldDB" id="A0A812N0X4"/>
<evidence type="ECO:0000313" key="2">
    <source>
        <dbReference type="Proteomes" id="UP000601435"/>
    </source>
</evidence>
<evidence type="ECO:0000313" key="1">
    <source>
        <dbReference type="EMBL" id="CAE7281618.1"/>
    </source>
</evidence>